<evidence type="ECO:0000256" key="2">
    <source>
        <dbReference type="ARBA" id="ARBA00022448"/>
    </source>
</evidence>
<name>A0ABZ1C6A2_9BACT</name>
<evidence type="ECO:0000256" key="9">
    <source>
        <dbReference type="ARBA" id="ARBA00023065"/>
    </source>
</evidence>
<keyword evidence="11" id="KW-0407">Ion channel</keyword>
<proteinExistence type="predicted"/>
<dbReference type="Gene3D" id="1.20.5.110">
    <property type="match status" value="1"/>
</dbReference>
<keyword evidence="3" id="KW-0633">Potassium transport</keyword>
<dbReference type="Proteomes" id="UP000738431">
    <property type="component" value="Chromosome"/>
</dbReference>
<feature type="region of interest" description="Disordered" evidence="12">
    <location>
        <begin position="264"/>
        <end position="289"/>
    </location>
</feature>
<dbReference type="EMBL" id="CP139781">
    <property type="protein sequence ID" value="WRQ87253.1"/>
    <property type="molecule type" value="Genomic_DNA"/>
</dbReference>
<evidence type="ECO:0000256" key="6">
    <source>
        <dbReference type="ARBA" id="ARBA00022882"/>
    </source>
</evidence>
<feature type="transmembrane region" description="Helical" evidence="13">
    <location>
        <begin position="38"/>
        <end position="61"/>
    </location>
</feature>
<evidence type="ECO:0000256" key="11">
    <source>
        <dbReference type="ARBA" id="ARBA00023303"/>
    </source>
</evidence>
<keyword evidence="7" id="KW-0630">Potassium</keyword>
<evidence type="ECO:0000256" key="13">
    <source>
        <dbReference type="SAM" id="Phobius"/>
    </source>
</evidence>
<evidence type="ECO:0000256" key="12">
    <source>
        <dbReference type="SAM" id="MobiDB-lite"/>
    </source>
</evidence>
<evidence type="ECO:0000256" key="7">
    <source>
        <dbReference type="ARBA" id="ARBA00022958"/>
    </source>
</evidence>
<dbReference type="Gene3D" id="1.10.287.70">
    <property type="match status" value="1"/>
</dbReference>
<evidence type="ECO:0000256" key="8">
    <source>
        <dbReference type="ARBA" id="ARBA00022989"/>
    </source>
</evidence>
<keyword evidence="5" id="KW-0631">Potassium channel</keyword>
<dbReference type="InterPro" id="IPR028325">
    <property type="entry name" value="VG_K_chnl"/>
</dbReference>
<feature type="domain" description="Ion transport" evidence="14">
    <location>
        <begin position="61"/>
        <end position="234"/>
    </location>
</feature>
<evidence type="ECO:0000313" key="15">
    <source>
        <dbReference type="EMBL" id="WRQ87253.1"/>
    </source>
</evidence>
<reference evidence="15 16" key="1">
    <citation type="submission" date="2021-08" db="EMBL/GenBank/DDBJ databases">
        <authorList>
            <person name="Zhang D."/>
            <person name="Zhang A."/>
            <person name="Wang L."/>
        </authorList>
    </citation>
    <scope>NUCLEOTIDE SEQUENCE [LARGE SCALE GENOMIC DNA]</scope>
    <source>
        <strain evidence="15 16">WL0086</strain>
    </source>
</reference>
<protein>
    <submittedName>
        <fullName evidence="15">Ion transporter</fullName>
    </submittedName>
</protein>
<dbReference type="SUPFAM" id="SSF81324">
    <property type="entry name" value="Voltage-gated potassium channels"/>
    <property type="match status" value="1"/>
</dbReference>
<evidence type="ECO:0000313" key="16">
    <source>
        <dbReference type="Proteomes" id="UP000738431"/>
    </source>
</evidence>
<feature type="transmembrane region" description="Helical" evidence="13">
    <location>
        <begin position="210"/>
        <end position="235"/>
    </location>
</feature>
<dbReference type="InterPro" id="IPR027359">
    <property type="entry name" value="Volt_channel_dom_sf"/>
</dbReference>
<dbReference type="Gene3D" id="1.20.120.350">
    <property type="entry name" value="Voltage-gated potassium channels. Chain C"/>
    <property type="match status" value="1"/>
</dbReference>
<evidence type="ECO:0000256" key="1">
    <source>
        <dbReference type="ARBA" id="ARBA00004141"/>
    </source>
</evidence>
<dbReference type="RefSeq" id="WP_221029334.1">
    <property type="nucleotide sequence ID" value="NZ_CP139781.1"/>
</dbReference>
<reference evidence="15 16" key="2">
    <citation type="submission" date="2023-12" db="EMBL/GenBank/DDBJ databases">
        <title>Description of an unclassified Opitutus bacterium of Verrucomicrobiota.</title>
        <authorList>
            <person name="Zhang D.-F."/>
        </authorList>
    </citation>
    <scope>NUCLEOTIDE SEQUENCE [LARGE SCALE GENOMIC DNA]</scope>
    <source>
        <strain evidence="15 16">WL0086</strain>
    </source>
</reference>
<keyword evidence="6" id="KW-0851">Voltage-gated channel</keyword>
<evidence type="ECO:0000256" key="3">
    <source>
        <dbReference type="ARBA" id="ARBA00022538"/>
    </source>
</evidence>
<keyword evidence="2" id="KW-0813">Transport</keyword>
<evidence type="ECO:0000256" key="4">
    <source>
        <dbReference type="ARBA" id="ARBA00022692"/>
    </source>
</evidence>
<dbReference type="PANTHER" id="PTHR11537">
    <property type="entry name" value="VOLTAGE-GATED POTASSIUM CHANNEL"/>
    <property type="match status" value="1"/>
</dbReference>
<dbReference type="PRINTS" id="PR00169">
    <property type="entry name" value="KCHANNEL"/>
</dbReference>
<sequence>MVKKTLSADARLAASDLLITDAMQVLPPTENPEDLGPFQFGVLVLSLVLLAGLGAELVLPVPEEIQRLIFYIDTIICGLLFIDFAIRFAHAESKLRFMKWGWFDLLAAVPAIEAFRILRVVRVVRLLIVIRSFRRLYRILLESKTSAGLTGVLVLTFLVISFGSIGVLFAEHDAPNANILTANDALWWSVTTTTTVGYGDKYPVTAAGRIIATFLMVAGIGMFGTLSGVAAGIFLGGDKNEPASGEAQQQILARLEAMQTELNALRRDRDGPISKGTSPAGNDAPPPPS</sequence>
<keyword evidence="10 13" id="KW-0472">Membrane</keyword>
<gene>
    <name evidence="15" type="ORF">K1X11_020765</name>
</gene>
<dbReference type="InterPro" id="IPR005821">
    <property type="entry name" value="Ion_trans_dom"/>
</dbReference>
<dbReference type="PANTHER" id="PTHR11537:SF254">
    <property type="entry name" value="POTASSIUM VOLTAGE-GATED CHANNEL PROTEIN SHAB"/>
    <property type="match status" value="1"/>
</dbReference>
<organism evidence="15 16">
    <name type="scientific">Actomonas aquatica</name>
    <dbReference type="NCBI Taxonomy" id="2866162"/>
    <lineage>
        <taxon>Bacteria</taxon>
        <taxon>Pseudomonadati</taxon>
        <taxon>Verrucomicrobiota</taxon>
        <taxon>Opitutia</taxon>
        <taxon>Opitutales</taxon>
        <taxon>Opitutaceae</taxon>
        <taxon>Actomonas</taxon>
    </lineage>
</organism>
<feature type="transmembrane region" description="Helical" evidence="13">
    <location>
        <begin position="68"/>
        <end position="86"/>
    </location>
</feature>
<dbReference type="Pfam" id="PF00520">
    <property type="entry name" value="Ion_trans"/>
    <property type="match status" value="1"/>
</dbReference>
<keyword evidence="9" id="KW-0406">Ion transport</keyword>
<feature type="transmembrane region" description="Helical" evidence="13">
    <location>
        <begin position="106"/>
        <end position="128"/>
    </location>
</feature>
<evidence type="ECO:0000256" key="10">
    <source>
        <dbReference type="ARBA" id="ARBA00023136"/>
    </source>
</evidence>
<keyword evidence="4 13" id="KW-0812">Transmembrane</keyword>
<accession>A0ABZ1C6A2</accession>
<keyword evidence="8 13" id="KW-1133">Transmembrane helix</keyword>
<keyword evidence="16" id="KW-1185">Reference proteome</keyword>
<evidence type="ECO:0000259" key="14">
    <source>
        <dbReference type="Pfam" id="PF00520"/>
    </source>
</evidence>
<comment type="subcellular location">
    <subcellularLocation>
        <location evidence="1">Membrane</location>
        <topology evidence="1">Multi-pass membrane protein</topology>
    </subcellularLocation>
</comment>
<evidence type="ECO:0000256" key="5">
    <source>
        <dbReference type="ARBA" id="ARBA00022826"/>
    </source>
</evidence>
<feature type="transmembrane region" description="Helical" evidence="13">
    <location>
        <begin position="149"/>
        <end position="170"/>
    </location>
</feature>